<proteinExistence type="predicted"/>
<dbReference type="Gene3D" id="2.40.50.180">
    <property type="entry name" value="CheA-289, Domain 4"/>
    <property type="match status" value="1"/>
</dbReference>
<dbReference type="EMBL" id="CP058350">
    <property type="protein sequence ID" value="QLF70393.1"/>
    <property type="molecule type" value="Genomic_DNA"/>
</dbReference>
<dbReference type="InterPro" id="IPR036061">
    <property type="entry name" value="CheW-like_dom_sf"/>
</dbReference>
<dbReference type="Pfam" id="PF01584">
    <property type="entry name" value="CheW"/>
    <property type="match status" value="1"/>
</dbReference>
<accession>A0ABX6QPF1</accession>
<dbReference type="RefSeq" id="WP_138288696.1">
    <property type="nucleotide sequence ID" value="NZ_CP058350.1"/>
</dbReference>
<organism evidence="2 3">
    <name type="scientific">Peteryoungia desertarenae</name>
    <dbReference type="NCBI Taxonomy" id="1813451"/>
    <lineage>
        <taxon>Bacteria</taxon>
        <taxon>Pseudomonadati</taxon>
        <taxon>Pseudomonadota</taxon>
        <taxon>Alphaproteobacteria</taxon>
        <taxon>Hyphomicrobiales</taxon>
        <taxon>Rhizobiaceae</taxon>
        <taxon>Peteryoungia</taxon>
    </lineage>
</organism>
<dbReference type="CDD" id="cd00732">
    <property type="entry name" value="CheW"/>
    <property type="match status" value="1"/>
</dbReference>
<dbReference type="PANTHER" id="PTHR22617:SF23">
    <property type="entry name" value="CHEMOTAXIS PROTEIN CHEW"/>
    <property type="match status" value="1"/>
</dbReference>
<dbReference type="Proteomes" id="UP000308530">
    <property type="component" value="Chromosome"/>
</dbReference>
<keyword evidence="3" id="KW-1185">Reference proteome</keyword>
<dbReference type="InterPro" id="IPR039315">
    <property type="entry name" value="CheW"/>
</dbReference>
<dbReference type="SMART" id="SM00260">
    <property type="entry name" value="CheW"/>
    <property type="match status" value="1"/>
</dbReference>
<dbReference type="Gene3D" id="2.30.30.40">
    <property type="entry name" value="SH3 Domains"/>
    <property type="match status" value="1"/>
</dbReference>
<name>A0ABX6QPF1_9HYPH</name>
<dbReference type="InterPro" id="IPR002545">
    <property type="entry name" value="CheW-lke_dom"/>
</dbReference>
<dbReference type="SUPFAM" id="SSF50341">
    <property type="entry name" value="CheW-like"/>
    <property type="match status" value="1"/>
</dbReference>
<dbReference type="PROSITE" id="PS50851">
    <property type="entry name" value="CHEW"/>
    <property type="match status" value="1"/>
</dbReference>
<evidence type="ECO:0000313" key="2">
    <source>
        <dbReference type="EMBL" id="QLF70393.1"/>
    </source>
</evidence>
<dbReference type="PANTHER" id="PTHR22617">
    <property type="entry name" value="CHEMOTAXIS SENSOR HISTIDINE KINASE-RELATED"/>
    <property type="match status" value="1"/>
</dbReference>
<protein>
    <submittedName>
        <fullName evidence="2">Purine-binding chemotaxis protein CheW</fullName>
    </submittedName>
</protein>
<feature type="domain" description="CheW-like" evidence="1">
    <location>
        <begin position="13"/>
        <end position="153"/>
    </location>
</feature>
<gene>
    <name evidence="2" type="ORF">FE840_013080</name>
</gene>
<reference evidence="2 3" key="1">
    <citation type="submission" date="2020-06" db="EMBL/GenBank/DDBJ databases">
        <title>Genome sequence of Rhizobium sp strain ADMK78.</title>
        <authorList>
            <person name="Rahi P."/>
        </authorList>
    </citation>
    <scope>NUCLEOTIDE SEQUENCE [LARGE SCALE GENOMIC DNA]</scope>
    <source>
        <strain evidence="2 3">ADMK78</strain>
    </source>
</reference>
<evidence type="ECO:0000259" key="1">
    <source>
        <dbReference type="PROSITE" id="PS50851"/>
    </source>
</evidence>
<sequence>MNTIAKSWDGRVSLEIIAFKLSDQSFCIETTSIREIRGWAQSTPIPHSPPEVLGIINLRGTVIPTIDLARKLGMHSGEPTERSAIVVAEVHGKPIGLMVDQVTDMLSISAEQIQPAPEITNSMDRSYCDGIITHQSGMICFLNLGRMFVPEDVDLAA</sequence>
<evidence type="ECO:0000313" key="3">
    <source>
        <dbReference type="Proteomes" id="UP000308530"/>
    </source>
</evidence>